<organism evidence="2 3">
    <name type="scientific">Moraxella bovis</name>
    <dbReference type="NCBI Taxonomy" id="476"/>
    <lineage>
        <taxon>Bacteria</taxon>
        <taxon>Pseudomonadati</taxon>
        <taxon>Pseudomonadota</taxon>
        <taxon>Gammaproteobacteria</taxon>
        <taxon>Moraxellales</taxon>
        <taxon>Moraxellaceae</taxon>
        <taxon>Moraxella</taxon>
    </lineage>
</organism>
<sequence>MNYAHNNLSATLQFGEVSEIDPKSHKVKVTFNALENMQSDWLPVITMGVGGNQFYALPDVGATAVCLMNAGGDGGVVLGVIYNDKDTTPTSNGELWVKRFSNDTVISHNRQNGQIIVETSGDVLIKSANQVKLDTPVTECTGDMNVAGTVRAGNDVIASGTSLKKHKHGGVAGGNSRTGTP</sequence>
<accession>A0A378Q1S3</accession>
<dbReference type="AlphaFoldDB" id="A0A378Q1S3"/>
<dbReference type="Pfam" id="PF18946">
    <property type="entry name" value="Apex"/>
    <property type="match status" value="1"/>
</dbReference>
<dbReference type="Proteomes" id="UP000254133">
    <property type="component" value="Unassembled WGS sequence"/>
</dbReference>
<dbReference type="RefSeq" id="WP_115369500.1">
    <property type="nucleotide sequence ID" value="NZ_UGPZ01000003.1"/>
</dbReference>
<dbReference type="EMBL" id="UGPZ01000003">
    <property type="protein sequence ID" value="STY93057.1"/>
    <property type="molecule type" value="Genomic_DNA"/>
</dbReference>
<gene>
    <name evidence="2" type="ORF">NCTC9426_01771</name>
</gene>
<evidence type="ECO:0000256" key="1">
    <source>
        <dbReference type="SAM" id="MobiDB-lite"/>
    </source>
</evidence>
<dbReference type="Gene3D" id="2.40.50.230">
    <property type="entry name" value="Gp5 N-terminal domain"/>
    <property type="match status" value="1"/>
</dbReference>
<protein>
    <submittedName>
        <fullName evidence="2">Phage P2 baseplate assembly protein gpV</fullName>
    </submittedName>
</protein>
<evidence type="ECO:0000313" key="3">
    <source>
        <dbReference type="Proteomes" id="UP000254133"/>
    </source>
</evidence>
<dbReference type="InterPro" id="IPR037026">
    <property type="entry name" value="Vgr_OB-fold_dom_sf"/>
</dbReference>
<dbReference type="InterPro" id="IPR044033">
    <property type="entry name" value="GpV-like_apex"/>
</dbReference>
<name>A0A378Q1S3_MORBO</name>
<dbReference type="NCBIfam" id="TIGR01644">
    <property type="entry name" value="phage_P2_V"/>
    <property type="match status" value="1"/>
</dbReference>
<dbReference type="InterPro" id="IPR013046">
    <property type="entry name" value="GpV/Gp45"/>
</dbReference>
<feature type="region of interest" description="Disordered" evidence="1">
    <location>
        <begin position="162"/>
        <end position="181"/>
    </location>
</feature>
<dbReference type="Gene3D" id="6.20.150.10">
    <property type="match status" value="1"/>
</dbReference>
<evidence type="ECO:0000313" key="2">
    <source>
        <dbReference type="EMBL" id="STY93057.1"/>
    </source>
</evidence>
<proteinExistence type="predicted"/>
<reference evidence="2 3" key="1">
    <citation type="submission" date="2018-06" db="EMBL/GenBank/DDBJ databases">
        <authorList>
            <consortium name="Pathogen Informatics"/>
            <person name="Doyle S."/>
        </authorList>
    </citation>
    <scope>NUCLEOTIDE SEQUENCE [LARGE SCALE GENOMIC DNA]</scope>
    <source>
        <strain evidence="2 3">NCTC9426</strain>
    </source>
</reference>